<proteinExistence type="predicted"/>
<dbReference type="EMBL" id="LXQA010330378">
    <property type="protein sequence ID" value="MCI44418.1"/>
    <property type="molecule type" value="Genomic_DNA"/>
</dbReference>
<organism evidence="1 2">
    <name type="scientific">Trifolium medium</name>
    <dbReference type="NCBI Taxonomy" id="97028"/>
    <lineage>
        <taxon>Eukaryota</taxon>
        <taxon>Viridiplantae</taxon>
        <taxon>Streptophyta</taxon>
        <taxon>Embryophyta</taxon>
        <taxon>Tracheophyta</taxon>
        <taxon>Spermatophyta</taxon>
        <taxon>Magnoliopsida</taxon>
        <taxon>eudicotyledons</taxon>
        <taxon>Gunneridae</taxon>
        <taxon>Pentapetalae</taxon>
        <taxon>rosids</taxon>
        <taxon>fabids</taxon>
        <taxon>Fabales</taxon>
        <taxon>Fabaceae</taxon>
        <taxon>Papilionoideae</taxon>
        <taxon>50 kb inversion clade</taxon>
        <taxon>NPAAA clade</taxon>
        <taxon>Hologalegina</taxon>
        <taxon>IRL clade</taxon>
        <taxon>Trifolieae</taxon>
        <taxon>Trifolium</taxon>
    </lineage>
</organism>
<feature type="non-terminal residue" evidence="1">
    <location>
        <position position="51"/>
    </location>
</feature>
<name>A0A392S6F7_9FABA</name>
<accession>A0A392S6F7</accession>
<reference evidence="1 2" key="1">
    <citation type="journal article" date="2018" name="Front. Plant Sci.">
        <title>Red Clover (Trifolium pratense) and Zigzag Clover (T. medium) - A Picture of Genomic Similarities and Differences.</title>
        <authorList>
            <person name="Dluhosova J."/>
            <person name="Istvanek J."/>
            <person name="Nedelnik J."/>
            <person name="Repkova J."/>
        </authorList>
    </citation>
    <scope>NUCLEOTIDE SEQUENCE [LARGE SCALE GENOMIC DNA]</scope>
    <source>
        <strain evidence="2">cv. 10/8</strain>
        <tissue evidence="1">Leaf</tissue>
    </source>
</reference>
<dbReference type="AlphaFoldDB" id="A0A392S6F7"/>
<protein>
    <submittedName>
        <fullName evidence="1">Uncharacterized protein</fullName>
    </submittedName>
</protein>
<sequence>MVILEPARRAGVLAHCAVQLTSSRSPFWKMRVAQADMTRRAEENFKSERIT</sequence>
<comment type="caution">
    <text evidence="1">The sequence shown here is derived from an EMBL/GenBank/DDBJ whole genome shotgun (WGS) entry which is preliminary data.</text>
</comment>
<dbReference type="Proteomes" id="UP000265520">
    <property type="component" value="Unassembled WGS sequence"/>
</dbReference>
<evidence type="ECO:0000313" key="1">
    <source>
        <dbReference type="EMBL" id="MCI44418.1"/>
    </source>
</evidence>
<keyword evidence="2" id="KW-1185">Reference proteome</keyword>
<evidence type="ECO:0000313" key="2">
    <source>
        <dbReference type="Proteomes" id="UP000265520"/>
    </source>
</evidence>